<dbReference type="GO" id="GO:0015144">
    <property type="term" value="F:carbohydrate transmembrane transporter activity"/>
    <property type="evidence" value="ECO:0007669"/>
    <property type="project" value="InterPro"/>
</dbReference>
<dbReference type="PANTHER" id="PTHR23500:SF558">
    <property type="entry name" value="HEXOSE CARRIER PROTEIN HEX6-LIKE"/>
    <property type="match status" value="1"/>
</dbReference>
<keyword evidence="2" id="KW-0813">Transport</keyword>
<keyword evidence="4" id="KW-0472">Membrane</keyword>
<keyword evidence="6" id="KW-1185">Reference proteome</keyword>
<evidence type="ECO:0000256" key="1">
    <source>
        <dbReference type="ARBA" id="ARBA00010992"/>
    </source>
</evidence>
<dbReference type="Proteomes" id="UP001289374">
    <property type="component" value="Unassembled WGS sequence"/>
</dbReference>
<dbReference type="AlphaFoldDB" id="A0AAE1VTP0"/>
<protein>
    <submittedName>
        <fullName evidence="5">Hexose carrier protein HEX6</fullName>
    </submittedName>
</protein>
<evidence type="ECO:0000256" key="3">
    <source>
        <dbReference type="ARBA" id="ARBA00044504"/>
    </source>
</evidence>
<gene>
    <name evidence="5" type="ORF">Sango_2958400</name>
</gene>
<comment type="similarity">
    <text evidence="1">Belongs to the major facilitator superfamily. Sugar transporter (TC 2.A.1.1) family.</text>
</comment>
<dbReference type="InterPro" id="IPR045262">
    <property type="entry name" value="STP/PLT_plant"/>
</dbReference>
<comment type="caution">
    <text evidence="5">The sequence shown here is derived from an EMBL/GenBank/DDBJ whole genome shotgun (WGS) entry which is preliminary data.</text>
</comment>
<dbReference type="InterPro" id="IPR036259">
    <property type="entry name" value="MFS_trans_sf"/>
</dbReference>
<sequence>MKEDSNVSNYCKFDSQLLTCFTSSLYIAGLVSSFFAATVTRKYGRIPSHRHRGLSYMVGAAIGGAALTFTNTRCAFSLSAVGSVVSRRNGSVEIQRSFNVAFQICIGIGQNSATLINYGTVRIRGGWGWRISLRWQACRLHFLHSGHFSSQRHQTALSSTLMTTKKAKKMLQKIRGTDDVQEELDDLIEASLCLKSHKTPFQEPDAKKNTGRSSSCP</sequence>
<accession>A0AAE1VTP0</accession>
<feature type="transmembrane region" description="Helical" evidence="4">
    <location>
        <begin position="23"/>
        <end position="41"/>
    </location>
</feature>
<keyword evidence="4" id="KW-0812">Transmembrane</keyword>
<evidence type="ECO:0000256" key="4">
    <source>
        <dbReference type="SAM" id="Phobius"/>
    </source>
</evidence>
<evidence type="ECO:0000256" key="2">
    <source>
        <dbReference type="ARBA" id="ARBA00022448"/>
    </source>
</evidence>
<dbReference type="PANTHER" id="PTHR23500">
    <property type="entry name" value="SOLUTE CARRIER FAMILY 2, FACILITATED GLUCOSE TRANSPORTER"/>
    <property type="match status" value="1"/>
</dbReference>
<dbReference type="Gene3D" id="1.20.1250.20">
    <property type="entry name" value="MFS general substrate transporter like domains"/>
    <property type="match status" value="1"/>
</dbReference>
<name>A0AAE1VTP0_9LAMI</name>
<reference evidence="5" key="1">
    <citation type="submission" date="2020-06" db="EMBL/GenBank/DDBJ databases">
        <authorList>
            <person name="Li T."/>
            <person name="Hu X."/>
            <person name="Zhang T."/>
            <person name="Song X."/>
            <person name="Zhang H."/>
            <person name="Dai N."/>
            <person name="Sheng W."/>
            <person name="Hou X."/>
            <person name="Wei L."/>
        </authorList>
    </citation>
    <scope>NUCLEOTIDE SEQUENCE</scope>
    <source>
        <strain evidence="5">K16</strain>
        <tissue evidence="5">Leaf</tissue>
    </source>
</reference>
<evidence type="ECO:0000313" key="6">
    <source>
        <dbReference type="Proteomes" id="UP001289374"/>
    </source>
</evidence>
<proteinExistence type="inferred from homology"/>
<comment type="similarity">
    <text evidence="3">Belongs to the major facilitator superfamily. Phosphate:H(+) symporter (TC 2.A.1.9) family.</text>
</comment>
<organism evidence="5 6">
    <name type="scientific">Sesamum angolense</name>
    <dbReference type="NCBI Taxonomy" id="2727404"/>
    <lineage>
        <taxon>Eukaryota</taxon>
        <taxon>Viridiplantae</taxon>
        <taxon>Streptophyta</taxon>
        <taxon>Embryophyta</taxon>
        <taxon>Tracheophyta</taxon>
        <taxon>Spermatophyta</taxon>
        <taxon>Magnoliopsida</taxon>
        <taxon>eudicotyledons</taxon>
        <taxon>Gunneridae</taxon>
        <taxon>Pentapetalae</taxon>
        <taxon>asterids</taxon>
        <taxon>lamiids</taxon>
        <taxon>Lamiales</taxon>
        <taxon>Pedaliaceae</taxon>
        <taxon>Sesamum</taxon>
    </lineage>
</organism>
<feature type="transmembrane region" description="Helical" evidence="4">
    <location>
        <begin position="53"/>
        <end position="70"/>
    </location>
</feature>
<evidence type="ECO:0000313" key="5">
    <source>
        <dbReference type="EMBL" id="KAK4381533.1"/>
    </source>
</evidence>
<keyword evidence="4" id="KW-1133">Transmembrane helix</keyword>
<reference evidence="5" key="2">
    <citation type="journal article" date="2024" name="Plant">
        <title>Genomic evolution and insights into agronomic trait innovations of Sesamum species.</title>
        <authorList>
            <person name="Miao H."/>
            <person name="Wang L."/>
            <person name="Qu L."/>
            <person name="Liu H."/>
            <person name="Sun Y."/>
            <person name="Le M."/>
            <person name="Wang Q."/>
            <person name="Wei S."/>
            <person name="Zheng Y."/>
            <person name="Lin W."/>
            <person name="Duan Y."/>
            <person name="Cao H."/>
            <person name="Xiong S."/>
            <person name="Wang X."/>
            <person name="Wei L."/>
            <person name="Li C."/>
            <person name="Ma Q."/>
            <person name="Ju M."/>
            <person name="Zhao R."/>
            <person name="Li G."/>
            <person name="Mu C."/>
            <person name="Tian Q."/>
            <person name="Mei H."/>
            <person name="Zhang T."/>
            <person name="Gao T."/>
            <person name="Zhang H."/>
        </authorList>
    </citation>
    <scope>NUCLEOTIDE SEQUENCE</scope>
    <source>
        <strain evidence="5">K16</strain>
    </source>
</reference>
<dbReference type="EMBL" id="JACGWL010000862">
    <property type="protein sequence ID" value="KAK4381533.1"/>
    <property type="molecule type" value="Genomic_DNA"/>
</dbReference>